<name>A0AAN5Z8Z6_CITFR</name>
<dbReference type="SUPFAM" id="SSF51556">
    <property type="entry name" value="Metallo-dependent hydrolases"/>
    <property type="match status" value="1"/>
</dbReference>
<feature type="domain" description="Amidohydrolase-related" evidence="8">
    <location>
        <begin position="46"/>
        <end position="375"/>
    </location>
</feature>
<feature type="binding site" evidence="7">
    <location>
        <position position="124"/>
    </location>
    <ligand>
        <name>Zn(2+)</name>
        <dbReference type="ChEBI" id="CHEBI:29105"/>
    </ligand>
</feature>
<evidence type="ECO:0000256" key="3">
    <source>
        <dbReference type="ARBA" id="ARBA00022801"/>
    </source>
</evidence>
<organism evidence="9 11">
    <name type="scientific">Citrobacter freundii</name>
    <dbReference type="NCBI Taxonomy" id="546"/>
    <lineage>
        <taxon>Bacteria</taxon>
        <taxon>Pseudomonadati</taxon>
        <taxon>Pseudomonadota</taxon>
        <taxon>Gammaproteobacteria</taxon>
        <taxon>Enterobacterales</taxon>
        <taxon>Enterobacteriaceae</taxon>
        <taxon>Citrobacter</taxon>
        <taxon>Citrobacter freundii complex</taxon>
    </lineage>
</organism>
<reference evidence="9" key="2">
    <citation type="journal article" date="2021" name="Microb. Genom.">
        <title>A genomic epidemiological study shows that prevalence of antimicrobial resistance in Enterobacterales is associated with the livestock host, as well as antimicrobial usage.</title>
        <authorList>
            <person name="AbuOun M."/>
            <person name="Jones H."/>
            <person name="Stubberfield E."/>
            <person name="Gilson D."/>
            <person name="Shaw L.P."/>
            <person name="Hubbard A.T.M."/>
            <person name="Chau K.K."/>
            <person name="Sebra R."/>
            <person name="Peto T.E.A."/>
            <person name="Crook D.W."/>
            <person name="Read D.S."/>
            <person name="Gweon H.S."/>
            <person name="Walker A.S."/>
            <person name="Stoesser N."/>
            <person name="Smith R.P."/>
            <person name="Anjum M.F."/>
            <person name="On Behalf Of The Rehab Consortium."/>
        </authorList>
    </citation>
    <scope>NUCLEOTIDE SEQUENCE</scope>
    <source>
        <strain evidence="9">RHBSTW-00370</strain>
    </source>
</reference>
<dbReference type="Gene3D" id="2.30.40.10">
    <property type="entry name" value="Urease, subunit C, domain 1"/>
    <property type="match status" value="1"/>
</dbReference>
<dbReference type="Proteomes" id="UP001164536">
    <property type="component" value="Chromosome"/>
</dbReference>
<dbReference type="InterPro" id="IPR032466">
    <property type="entry name" value="Metal_Hydrolase"/>
</dbReference>
<evidence type="ECO:0000256" key="6">
    <source>
        <dbReference type="PIRSR" id="PIRSR038994-1"/>
    </source>
</evidence>
<feature type="binding site" evidence="7">
    <location>
        <position position="190"/>
    </location>
    <ligand>
        <name>Zn(2+)</name>
        <dbReference type="ChEBI" id="CHEBI:29105"/>
    </ligand>
</feature>
<feature type="binding site" evidence="7">
    <location>
        <position position="211"/>
    </location>
    <ligand>
        <name>Zn(2+)</name>
        <dbReference type="ChEBI" id="CHEBI:29105"/>
    </ligand>
</feature>
<evidence type="ECO:0000256" key="4">
    <source>
        <dbReference type="ARBA" id="ARBA00023277"/>
    </source>
</evidence>
<evidence type="ECO:0000256" key="7">
    <source>
        <dbReference type="PIRSR" id="PIRSR038994-3"/>
    </source>
</evidence>
<dbReference type="EMBL" id="CP056573">
    <property type="protein sequence ID" value="QLV32714.1"/>
    <property type="molecule type" value="Genomic_DNA"/>
</dbReference>
<protein>
    <submittedName>
        <fullName evidence="9">N-acetylglucosamine-6-phosphate deacetylase</fullName>
        <ecNumber evidence="9">3.5.1.25</ecNumber>
    </submittedName>
</protein>
<dbReference type="GO" id="GO:0046872">
    <property type="term" value="F:metal ion binding"/>
    <property type="evidence" value="ECO:0007669"/>
    <property type="project" value="UniProtKB-KW"/>
</dbReference>
<sequence length="380" mass="41533">MIIQSERVWLYGSFFPAHITVANGKIIDINVGLIADADYDFGLRRIVPGFIDMHAHGGWNYDTNEDDAAGLRRWLSHLPQEGVTAFCPTTVTDDHPILLAALRNIAHVMHHPSAGAEILGIHLEGPFLNPLYRGAQPEKAIRQASLTDFAAYEQAAEGQIIAVTLAPEMDPGHTLTRYCKEKNIIVSMGHSDASFEQALEATGNGASSVTHVYNGMAKYVNREPGLLGAAWQLDGLYGELIADGIFVSLVSAAHLFHAKNDDYIIMISDSMKAKGEAPGRYMFGGEPMILGEDGATRRENGVLVGSTLQLNRGLYNMVERAMVPFSSALKSCTINPARLLGIDDRKGKLQRGYDADIVVLEDNYQVNTTFCKGEITWSIN</sequence>
<evidence type="ECO:0000313" key="12">
    <source>
        <dbReference type="Proteomes" id="UP001164536"/>
    </source>
</evidence>
<dbReference type="EC" id="3.5.1.25" evidence="9"/>
<dbReference type="SUPFAM" id="SSF51338">
    <property type="entry name" value="Composite domain of metallo-dependent hydrolases"/>
    <property type="match status" value="1"/>
</dbReference>
<accession>A0AAN5Z8Z6</accession>
<gene>
    <name evidence="9" type="primary">nagA</name>
    <name evidence="9" type="ORF">HV178_23265</name>
    <name evidence="10" type="ORF">O4000_23180</name>
</gene>
<dbReference type="InterPro" id="IPR011059">
    <property type="entry name" value="Metal-dep_hydrolase_composite"/>
</dbReference>
<dbReference type="Proteomes" id="UP000512222">
    <property type="component" value="Chromosome"/>
</dbReference>
<reference evidence="11" key="1">
    <citation type="submission" date="2020-06" db="EMBL/GenBank/DDBJ databases">
        <title>REHAB project genomes.</title>
        <authorList>
            <person name="Shaw L.P."/>
        </authorList>
    </citation>
    <scope>NUCLEOTIDE SEQUENCE [LARGE SCALE GENOMIC DNA]</scope>
    <source>
        <strain evidence="11">RHBSTW-00370</strain>
    </source>
</reference>
<keyword evidence="2 7" id="KW-0479">Metal-binding</keyword>
<comment type="similarity">
    <text evidence="1 5">Belongs to the metallo-dependent hydrolases superfamily. NagA family.</text>
</comment>
<dbReference type="PANTHER" id="PTHR11113">
    <property type="entry name" value="N-ACETYLGLUCOSAMINE-6-PHOSPHATE DEACETYLASE"/>
    <property type="match status" value="1"/>
</dbReference>
<evidence type="ECO:0000313" key="9">
    <source>
        <dbReference type="EMBL" id="QLV32714.1"/>
    </source>
</evidence>
<dbReference type="Pfam" id="PF01979">
    <property type="entry name" value="Amidohydro_1"/>
    <property type="match status" value="1"/>
</dbReference>
<evidence type="ECO:0000313" key="11">
    <source>
        <dbReference type="Proteomes" id="UP000512222"/>
    </source>
</evidence>
<dbReference type="PANTHER" id="PTHR11113:SF14">
    <property type="entry name" value="N-ACETYLGLUCOSAMINE-6-PHOSPHATE DEACETYLASE"/>
    <property type="match status" value="1"/>
</dbReference>
<reference evidence="10" key="3">
    <citation type="submission" date="2022-12" db="EMBL/GenBank/DDBJ databases">
        <title>2953647.</title>
        <authorList>
            <person name="Hergert J."/>
            <person name="Casey R."/>
            <person name="Wagner J."/>
            <person name="Young E.L."/>
            <person name="Oakeson K.F."/>
        </authorList>
    </citation>
    <scope>NUCLEOTIDE SEQUENCE</scope>
    <source>
        <strain evidence="10">2953647</strain>
    </source>
</reference>
<dbReference type="NCBIfam" id="TIGR00221">
    <property type="entry name" value="nagA"/>
    <property type="match status" value="1"/>
</dbReference>
<dbReference type="EMBL" id="CP114564">
    <property type="protein sequence ID" value="WAZ57130.1"/>
    <property type="molecule type" value="Genomic_DNA"/>
</dbReference>
<evidence type="ECO:0000256" key="5">
    <source>
        <dbReference type="PIRNR" id="PIRNR038994"/>
    </source>
</evidence>
<proteinExistence type="inferred from homology"/>
<keyword evidence="3 5" id="KW-0378">Hydrolase</keyword>
<dbReference type="InterPro" id="IPR003764">
    <property type="entry name" value="GlcNAc_6-P_deAcase"/>
</dbReference>
<feature type="active site" description="Proton donor/acceptor" evidence="6">
    <location>
        <position position="269"/>
    </location>
</feature>
<evidence type="ECO:0000256" key="1">
    <source>
        <dbReference type="ARBA" id="ARBA00010716"/>
    </source>
</evidence>
<evidence type="ECO:0000256" key="2">
    <source>
        <dbReference type="ARBA" id="ARBA00022723"/>
    </source>
</evidence>
<comment type="cofactor">
    <cofactor evidence="7">
        <name>a divalent metal cation</name>
        <dbReference type="ChEBI" id="CHEBI:60240"/>
    </cofactor>
    <text evidence="7">Binds 1 divalent metal cation per subunit.</text>
</comment>
<keyword evidence="12" id="KW-1185">Reference proteome</keyword>
<keyword evidence="4 5" id="KW-0119">Carbohydrate metabolism</keyword>
<dbReference type="Gene3D" id="3.20.20.140">
    <property type="entry name" value="Metal-dependent hydrolases"/>
    <property type="match status" value="1"/>
</dbReference>
<dbReference type="PIRSF" id="PIRSF038994">
    <property type="entry name" value="NagA"/>
    <property type="match status" value="1"/>
</dbReference>
<evidence type="ECO:0000259" key="8">
    <source>
        <dbReference type="Pfam" id="PF01979"/>
    </source>
</evidence>
<dbReference type="CDD" id="cd00854">
    <property type="entry name" value="NagA"/>
    <property type="match status" value="1"/>
</dbReference>
<dbReference type="RefSeq" id="WP_048234196.1">
    <property type="nucleotide sequence ID" value="NZ_CAJNLX020000001.1"/>
</dbReference>
<dbReference type="GO" id="GO:0006046">
    <property type="term" value="P:N-acetylglucosamine catabolic process"/>
    <property type="evidence" value="ECO:0007669"/>
    <property type="project" value="TreeGrafter"/>
</dbReference>
<dbReference type="InterPro" id="IPR006680">
    <property type="entry name" value="Amidohydro-rel"/>
</dbReference>
<evidence type="ECO:0000313" key="10">
    <source>
        <dbReference type="EMBL" id="WAZ57130.1"/>
    </source>
</evidence>
<dbReference type="AlphaFoldDB" id="A0AAN5Z8Z6"/>
<dbReference type="GO" id="GO:0008448">
    <property type="term" value="F:N-acetylglucosamine-6-phosphate deacetylase activity"/>
    <property type="evidence" value="ECO:0007669"/>
    <property type="project" value="UniProtKB-EC"/>
</dbReference>